<evidence type="ECO:0000256" key="5">
    <source>
        <dbReference type="ARBA" id="ARBA00022755"/>
    </source>
</evidence>
<dbReference type="SUPFAM" id="SSF52440">
    <property type="entry name" value="PreATP-grasp domain"/>
    <property type="match status" value="1"/>
</dbReference>
<dbReference type="Pfam" id="PF02843">
    <property type="entry name" value="GARS_C"/>
    <property type="match status" value="1"/>
</dbReference>
<evidence type="ECO:0000256" key="3">
    <source>
        <dbReference type="ARBA" id="ARBA00022598"/>
    </source>
</evidence>
<dbReference type="PROSITE" id="PS00184">
    <property type="entry name" value="GARS"/>
    <property type="match status" value="1"/>
</dbReference>
<proteinExistence type="inferred from homology"/>
<dbReference type="InterPro" id="IPR020562">
    <property type="entry name" value="PRibGlycinamide_synth_N"/>
</dbReference>
<dbReference type="Gene3D" id="3.30.470.20">
    <property type="entry name" value="ATP-grasp fold, B domain"/>
    <property type="match status" value="1"/>
</dbReference>
<dbReference type="InterPro" id="IPR016185">
    <property type="entry name" value="PreATP-grasp_dom_sf"/>
</dbReference>
<dbReference type="PANTHER" id="PTHR43472:SF1">
    <property type="entry name" value="PHOSPHORIBOSYLAMINE--GLYCINE LIGASE, CHLOROPLASTIC"/>
    <property type="match status" value="1"/>
</dbReference>
<evidence type="ECO:0000256" key="10">
    <source>
        <dbReference type="ARBA" id="ARBA00049057"/>
    </source>
</evidence>
<keyword evidence="6 11" id="KW-0067">ATP-binding</keyword>
<dbReference type="Gene3D" id="3.40.50.20">
    <property type="match status" value="1"/>
</dbReference>
<evidence type="ECO:0000256" key="4">
    <source>
        <dbReference type="ARBA" id="ARBA00022741"/>
    </source>
</evidence>
<accession>A0ABR1W4C5</accession>
<dbReference type="Pfam" id="PF02844">
    <property type="entry name" value="GARS_N"/>
    <property type="match status" value="1"/>
</dbReference>
<dbReference type="HAMAP" id="MF_00138">
    <property type="entry name" value="GARS"/>
    <property type="match status" value="1"/>
</dbReference>
<sequence>MPSFIPPAPNSVTVLIVGQGGREHALAWKLAQSPSVSRIFVLPGNPGTEDAAKTQNVSHIELNDYEAIVAFAQEKGVGLVVAGPEEAVVDGIGDYFLGSGIPCFAPSRDAAEIEGSKAYSKTFMKKYRIPTARGQSFEYYSQARAHLKSRPGKAVIKASGLAAGKGVIVPRDKKEALEALDDIMVYHRFGREAGRSVVIEELVEGEEISLHTFCDDYSHRTLPVGQDQKQAWIFGPNTGGMGVFTPTTFVSEKDMEVIDRTIIKPTLDGLDVEGRRFRGLLFTGIMMTKSGPKVIEYNARFGDPETQSMLPLLSDDTDLCHVLLACATNKLKDVKIGTRSGYACSVVVASRGYPYEYEQGHKIEIAPCPKDILIFHAGTRREDGVLKTAGGRVFTVAARGSTLEQAAKRAYDGVALIKFRNSWCRGDISAKWHGIPPVDGEQNEPKPDLGCTVL</sequence>
<dbReference type="InterPro" id="IPR000115">
    <property type="entry name" value="PRibGlycinamide_synth"/>
</dbReference>
<dbReference type="PROSITE" id="PS50975">
    <property type="entry name" value="ATP_GRASP"/>
    <property type="match status" value="1"/>
</dbReference>
<dbReference type="NCBIfam" id="TIGR00877">
    <property type="entry name" value="purD"/>
    <property type="match status" value="1"/>
</dbReference>
<evidence type="ECO:0000313" key="13">
    <source>
        <dbReference type="EMBL" id="KAK8077014.1"/>
    </source>
</evidence>
<protein>
    <recommendedName>
        <fullName evidence="2">phosphoribosylamine--glycine ligase</fullName>
        <ecNumber evidence="2">6.3.4.13</ecNumber>
    </recommendedName>
    <alternativeName>
        <fullName evidence="8">Glycinamide ribonucleotide synthetase</fullName>
    </alternativeName>
    <alternativeName>
        <fullName evidence="9">Phosphoribosylglycinamide synthetase</fullName>
    </alternativeName>
</protein>
<dbReference type="InterPro" id="IPR011761">
    <property type="entry name" value="ATP-grasp"/>
</dbReference>
<feature type="domain" description="ATP-grasp" evidence="12">
    <location>
        <begin position="121"/>
        <end position="328"/>
    </location>
</feature>
<evidence type="ECO:0000256" key="6">
    <source>
        <dbReference type="ARBA" id="ARBA00022840"/>
    </source>
</evidence>
<evidence type="ECO:0000256" key="9">
    <source>
        <dbReference type="ARBA" id="ARBA00042864"/>
    </source>
</evidence>
<evidence type="ECO:0000256" key="1">
    <source>
        <dbReference type="ARBA" id="ARBA00005174"/>
    </source>
</evidence>
<comment type="catalytic activity">
    <reaction evidence="10">
        <text>2-formamido-N(1)-(5-O-phospho-beta-D-ribosyl)acetamidine + ATP = 5-amino-1-(5-phospho-beta-D-ribosyl)imidazole + ADP + phosphate + H(+)</text>
        <dbReference type="Rhea" id="RHEA:23032"/>
        <dbReference type="ChEBI" id="CHEBI:15378"/>
        <dbReference type="ChEBI" id="CHEBI:30616"/>
        <dbReference type="ChEBI" id="CHEBI:43474"/>
        <dbReference type="ChEBI" id="CHEBI:137981"/>
        <dbReference type="ChEBI" id="CHEBI:147287"/>
        <dbReference type="ChEBI" id="CHEBI:456216"/>
        <dbReference type="EC" id="6.3.3.1"/>
    </reaction>
</comment>
<dbReference type="Pfam" id="PF01071">
    <property type="entry name" value="GARS_A"/>
    <property type="match status" value="1"/>
</dbReference>
<dbReference type="InterPro" id="IPR020559">
    <property type="entry name" value="PRibGlycinamide_synth_CS"/>
</dbReference>
<comment type="similarity">
    <text evidence="7">Belongs to the GARS family.</text>
</comment>
<name>A0ABR1W4C5_9PEZI</name>
<dbReference type="SMART" id="SM01210">
    <property type="entry name" value="GARS_C"/>
    <property type="match status" value="1"/>
</dbReference>
<evidence type="ECO:0000256" key="7">
    <source>
        <dbReference type="ARBA" id="ARBA00038345"/>
    </source>
</evidence>
<dbReference type="PANTHER" id="PTHR43472">
    <property type="entry name" value="PHOSPHORIBOSYLAMINE--GLYCINE LIGASE"/>
    <property type="match status" value="1"/>
</dbReference>
<dbReference type="SMART" id="SM01209">
    <property type="entry name" value="GARS_A"/>
    <property type="match status" value="1"/>
</dbReference>
<dbReference type="Gene3D" id="3.30.1490.20">
    <property type="entry name" value="ATP-grasp fold, A domain"/>
    <property type="match status" value="1"/>
</dbReference>
<evidence type="ECO:0000256" key="8">
    <source>
        <dbReference type="ARBA" id="ARBA00042242"/>
    </source>
</evidence>
<dbReference type="InterPro" id="IPR011054">
    <property type="entry name" value="Rudment_hybrid_motif"/>
</dbReference>
<organism evidence="13 14">
    <name type="scientific">Apiospora saccharicola</name>
    <dbReference type="NCBI Taxonomy" id="335842"/>
    <lineage>
        <taxon>Eukaryota</taxon>
        <taxon>Fungi</taxon>
        <taxon>Dikarya</taxon>
        <taxon>Ascomycota</taxon>
        <taxon>Pezizomycotina</taxon>
        <taxon>Sordariomycetes</taxon>
        <taxon>Xylariomycetidae</taxon>
        <taxon>Amphisphaeriales</taxon>
        <taxon>Apiosporaceae</taxon>
        <taxon>Apiospora</taxon>
    </lineage>
</organism>
<keyword evidence="3" id="KW-0436">Ligase</keyword>
<keyword evidence="14" id="KW-1185">Reference proteome</keyword>
<dbReference type="SUPFAM" id="SSF56059">
    <property type="entry name" value="Glutathione synthetase ATP-binding domain-like"/>
    <property type="match status" value="1"/>
</dbReference>
<dbReference type="Proteomes" id="UP001446871">
    <property type="component" value="Unassembled WGS sequence"/>
</dbReference>
<dbReference type="InterPro" id="IPR020560">
    <property type="entry name" value="PRibGlycinamide_synth_C-dom"/>
</dbReference>
<dbReference type="EC" id="6.3.4.13" evidence="2"/>
<evidence type="ECO:0000259" key="12">
    <source>
        <dbReference type="PROSITE" id="PS50975"/>
    </source>
</evidence>
<keyword evidence="4 11" id="KW-0547">Nucleotide-binding</keyword>
<reference evidence="13 14" key="1">
    <citation type="submission" date="2023-01" db="EMBL/GenBank/DDBJ databases">
        <title>Analysis of 21 Apiospora genomes using comparative genomics revels a genus with tremendous synthesis potential of carbohydrate active enzymes and secondary metabolites.</title>
        <authorList>
            <person name="Sorensen T."/>
        </authorList>
    </citation>
    <scope>NUCLEOTIDE SEQUENCE [LARGE SCALE GENOMIC DNA]</scope>
    <source>
        <strain evidence="13 14">CBS 83171</strain>
    </source>
</reference>
<evidence type="ECO:0000313" key="14">
    <source>
        <dbReference type="Proteomes" id="UP001446871"/>
    </source>
</evidence>
<keyword evidence="5" id="KW-0658">Purine biosynthesis</keyword>
<dbReference type="InterPro" id="IPR013815">
    <property type="entry name" value="ATP_grasp_subdomain_1"/>
</dbReference>
<comment type="caution">
    <text evidence="13">The sequence shown here is derived from an EMBL/GenBank/DDBJ whole genome shotgun (WGS) entry which is preliminary data.</text>
</comment>
<dbReference type="InterPro" id="IPR020561">
    <property type="entry name" value="PRibGlycinamid_synth_ATP-grasp"/>
</dbReference>
<dbReference type="EMBL" id="JAQQWM010000002">
    <property type="protein sequence ID" value="KAK8077014.1"/>
    <property type="molecule type" value="Genomic_DNA"/>
</dbReference>
<dbReference type="Gene3D" id="3.90.600.10">
    <property type="entry name" value="Phosphoribosylglycinamide synthetase, C-terminal domain"/>
    <property type="match status" value="1"/>
</dbReference>
<comment type="pathway">
    <text evidence="1">Purine metabolism; IMP biosynthesis via de novo pathway; N(1)-(5-phospho-D-ribosyl)glycinamide from 5-phospho-alpha-D-ribose 1-diphosphate: step 2/2.</text>
</comment>
<dbReference type="SUPFAM" id="SSF51246">
    <property type="entry name" value="Rudiment single hybrid motif"/>
    <property type="match status" value="1"/>
</dbReference>
<dbReference type="InterPro" id="IPR037123">
    <property type="entry name" value="PRibGlycinamide_synth_C_sf"/>
</dbReference>
<gene>
    <name evidence="13" type="ORF">PG996_003184</name>
</gene>
<evidence type="ECO:0000256" key="11">
    <source>
        <dbReference type="PROSITE-ProRule" id="PRU00409"/>
    </source>
</evidence>
<evidence type="ECO:0000256" key="2">
    <source>
        <dbReference type="ARBA" id="ARBA00013255"/>
    </source>
</evidence>